<gene>
    <name evidence="2" type="ORF">SAMN02745217_03685</name>
</gene>
<sequence length="42" mass="4541">MSEIFFINSSTIIHADKNMTEPGHGLPQGSFSESRQVSGCSL</sequence>
<organism evidence="2 3">
    <name type="scientific">Anaerocolumna xylanovorans DSM 12503</name>
    <dbReference type="NCBI Taxonomy" id="1121345"/>
    <lineage>
        <taxon>Bacteria</taxon>
        <taxon>Bacillati</taxon>
        <taxon>Bacillota</taxon>
        <taxon>Clostridia</taxon>
        <taxon>Lachnospirales</taxon>
        <taxon>Lachnospiraceae</taxon>
        <taxon>Anaerocolumna</taxon>
    </lineage>
</organism>
<accession>A0A1M7YIW0</accession>
<feature type="compositionally biased region" description="Polar residues" evidence="1">
    <location>
        <begin position="29"/>
        <end position="42"/>
    </location>
</feature>
<dbReference type="Proteomes" id="UP000184612">
    <property type="component" value="Unassembled WGS sequence"/>
</dbReference>
<name>A0A1M7YIW0_9FIRM</name>
<evidence type="ECO:0000256" key="1">
    <source>
        <dbReference type="SAM" id="MobiDB-lite"/>
    </source>
</evidence>
<dbReference type="AlphaFoldDB" id="A0A1M7YIW0"/>
<reference evidence="2 3" key="1">
    <citation type="submission" date="2016-12" db="EMBL/GenBank/DDBJ databases">
        <authorList>
            <person name="Song W.-J."/>
            <person name="Kurnit D.M."/>
        </authorList>
    </citation>
    <scope>NUCLEOTIDE SEQUENCE [LARGE SCALE GENOMIC DNA]</scope>
    <source>
        <strain evidence="2 3">DSM 12503</strain>
    </source>
</reference>
<dbReference type="EMBL" id="FRFD01000011">
    <property type="protein sequence ID" value="SHO52511.1"/>
    <property type="molecule type" value="Genomic_DNA"/>
</dbReference>
<protein>
    <submittedName>
        <fullName evidence="2">Uncharacterized protein</fullName>
    </submittedName>
</protein>
<evidence type="ECO:0000313" key="2">
    <source>
        <dbReference type="EMBL" id="SHO52511.1"/>
    </source>
</evidence>
<dbReference type="STRING" id="1121345.SAMN02745217_03685"/>
<evidence type="ECO:0000313" key="3">
    <source>
        <dbReference type="Proteomes" id="UP000184612"/>
    </source>
</evidence>
<keyword evidence="3" id="KW-1185">Reference proteome</keyword>
<proteinExistence type="predicted"/>
<feature type="region of interest" description="Disordered" evidence="1">
    <location>
        <begin position="17"/>
        <end position="42"/>
    </location>
</feature>